<gene>
    <name evidence="2" type="ORF">H4O09_07530</name>
</gene>
<name>A0A7W3YV86_9GAMM</name>
<accession>A0A7W3YV86</accession>
<sequence>MNACRAKRMSSKTSGWLLLGLLASTGAQAENRAEDRADRPRLQEITDAELAAMRGRYTLAGNAVAWFGVSLISQWHSADGQQLNAGLQLNFDLRSGRPRFSYQPTISIGYDDSSSVALNGGSVRHIDSAGLANVDGFVQAVQLAGDGNRVSNQALLIVRDGNPGEAGAEQGPLALDQQAGPASVQAYVDGQRAGVLLQLAGQGQVRQWLGNGQIGQAVALGTDGSWVSNQLRMEVVRTPMSNGVSLTQNVAQALASSRGLGPIGGP</sequence>
<keyword evidence="1" id="KW-0732">Signal</keyword>
<organism evidence="2 3">
    <name type="scientific">Stenotrophomonas koreensis</name>
    <dbReference type="NCBI Taxonomy" id="266128"/>
    <lineage>
        <taxon>Bacteria</taxon>
        <taxon>Pseudomonadati</taxon>
        <taxon>Pseudomonadota</taxon>
        <taxon>Gammaproteobacteria</taxon>
        <taxon>Lysobacterales</taxon>
        <taxon>Lysobacteraceae</taxon>
        <taxon>Stenotrophomonas</taxon>
    </lineage>
</organism>
<evidence type="ECO:0000256" key="1">
    <source>
        <dbReference type="SAM" id="SignalP"/>
    </source>
</evidence>
<dbReference type="RefSeq" id="WP_182622055.1">
    <property type="nucleotide sequence ID" value="NZ_JACIUV010000003.1"/>
</dbReference>
<evidence type="ECO:0000313" key="2">
    <source>
        <dbReference type="EMBL" id="MBB1116897.1"/>
    </source>
</evidence>
<dbReference type="AlphaFoldDB" id="A0A7W3YV86"/>
<proteinExistence type="predicted"/>
<reference evidence="2 3" key="1">
    <citation type="submission" date="2020-08" db="EMBL/GenBank/DDBJ databases">
        <title>Stenotrophomonas sp. W1S232.</title>
        <authorList>
            <person name="Deng Y."/>
        </authorList>
    </citation>
    <scope>NUCLEOTIDE SEQUENCE [LARGE SCALE GENOMIC DNA]</scope>
    <source>
        <strain evidence="2 3">W1S232</strain>
    </source>
</reference>
<protein>
    <submittedName>
        <fullName evidence="2">Uncharacterized protein</fullName>
    </submittedName>
</protein>
<evidence type="ECO:0000313" key="3">
    <source>
        <dbReference type="Proteomes" id="UP000550609"/>
    </source>
</evidence>
<dbReference type="EMBL" id="JACIUV010000003">
    <property type="protein sequence ID" value="MBB1116897.1"/>
    <property type="molecule type" value="Genomic_DNA"/>
</dbReference>
<feature type="signal peptide" evidence="1">
    <location>
        <begin position="1"/>
        <end position="29"/>
    </location>
</feature>
<feature type="chain" id="PRO_5031053626" evidence="1">
    <location>
        <begin position="30"/>
        <end position="266"/>
    </location>
</feature>
<comment type="caution">
    <text evidence="2">The sequence shown here is derived from an EMBL/GenBank/DDBJ whole genome shotgun (WGS) entry which is preliminary data.</text>
</comment>
<dbReference type="Proteomes" id="UP000550609">
    <property type="component" value="Unassembled WGS sequence"/>
</dbReference>